<dbReference type="PANTHER" id="PTHR46586">
    <property type="entry name" value="ANKYRIN REPEAT-CONTAINING PROTEIN"/>
    <property type="match status" value="1"/>
</dbReference>
<evidence type="ECO:0000313" key="2">
    <source>
        <dbReference type="Proteomes" id="UP000007797"/>
    </source>
</evidence>
<dbReference type="Pfam" id="PF12796">
    <property type="entry name" value="Ank_2"/>
    <property type="match status" value="1"/>
</dbReference>
<dbReference type="InterPro" id="IPR052050">
    <property type="entry name" value="SecEffector_AnkRepeat"/>
</dbReference>
<dbReference type="SUPFAM" id="SSF48403">
    <property type="entry name" value="Ankyrin repeat"/>
    <property type="match status" value="1"/>
</dbReference>
<sequence>MKYIRQLIFNHINDISNQLYKGSIFDGRERSSKGRDIIKLTLPRLEMVSRFAMPWSYIRHYLPTDVDQITFKQRKRAITQYCQHHNATLDTLHHLLEWSPVVQIEWQYLKSNGCDIRNKEILEYLIKRCGDSSNDFLVWAMNSAINNGYLSTVKLIGSYDGLKLDKTTMDRAARVSIEIVKTEGCSKNAMDNAATNGHLEIVKFLHEHRQEGCNKVAMDHASRKGHLNVVRYLHEHRSEGATSSAMDWAACNKHIEVVKFLHFNRSESCPKRTIRNACRSGLLEIASFLINVRKEKCDVKVLMAASTSGLYDIVKSILEQYGDQIGIESIENVIQQMITSTSTSPHSEIIQLLEIHLKQQQRDHQ</sequence>
<reference evidence="2" key="1">
    <citation type="journal article" date="2011" name="Genome Res.">
        <title>Phylogeny-wide analysis of social amoeba genomes highlights ancient origins for complex intercellular communication.</title>
        <authorList>
            <person name="Heidel A.J."/>
            <person name="Lawal H.M."/>
            <person name="Felder M."/>
            <person name="Schilde C."/>
            <person name="Helps N.R."/>
            <person name="Tunggal B."/>
            <person name="Rivero F."/>
            <person name="John U."/>
            <person name="Schleicher M."/>
            <person name="Eichinger L."/>
            <person name="Platzer M."/>
            <person name="Noegel A.A."/>
            <person name="Schaap P."/>
            <person name="Gloeckner G."/>
        </authorList>
    </citation>
    <scope>NUCLEOTIDE SEQUENCE [LARGE SCALE GENOMIC DNA]</scope>
    <source>
        <strain evidence="2">SH3</strain>
    </source>
</reference>
<evidence type="ECO:0008006" key="3">
    <source>
        <dbReference type="Google" id="ProtNLM"/>
    </source>
</evidence>
<dbReference type="GeneID" id="14875659"/>
<protein>
    <recommendedName>
        <fullName evidence="3">Ankyrin repeat-containing protein</fullName>
    </recommendedName>
</protein>
<dbReference type="AlphaFoldDB" id="F4PM83"/>
<dbReference type="RefSeq" id="XP_004361434.1">
    <property type="nucleotide sequence ID" value="XM_004361377.1"/>
</dbReference>
<name>F4PM83_CACFS</name>
<evidence type="ECO:0000313" key="1">
    <source>
        <dbReference type="EMBL" id="EGG23583.1"/>
    </source>
</evidence>
<keyword evidence="2" id="KW-1185">Reference proteome</keyword>
<dbReference type="KEGG" id="dfa:DFA_05716"/>
<dbReference type="InterPro" id="IPR036770">
    <property type="entry name" value="Ankyrin_rpt-contain_sf"/>
</dbReference>
<dbReference type="OrthoDB" id="76098at2759"/>
<dbReference type="PANTHER" id="PTHR46586:SF3">
    <property type="entry name" value="ANKYRIN REPEAT-CONTAINING PROTEIN"/>
    <property type="match status" value="1"/>
</dbReference>
<dbReference type="InterPro" id="IPR002110">
    <property type="entry name" value="Ankyrin_rpt"/>
</dbReference>
<dbReference type="EMBL" id="GL883008">
    <property type="protein sequence ID" value="EGG23583.1"/>
    <property type="molecule type" value="Genomic_DNA"/>
</dbReference>
<gene>
    <name evidence="1" type="ORF">DFA_05716</name>
</gene>
<dbReference type="Proteomes" id="UP000007797">
    <property type="component" value="Unassembled WGS sequence"/>
</dbReference>
<organism evidence="1 2">
    <name type="scientific">Cavenderia fasciculata</name>
    <name type="common">Slime mold</name>
    <name type="synonym">Dictyostelium fasciculatum</name>
    <dbReference type="NCBI Taxonomy" id="261658"/>
    <lineage>
        <taxon>Eukaryota</taxon>
        <taxon>Amoebozoa</taxon>
        <taxon>Evosea</taxon>
        <taxon>Eumycetozoa</taxon>
        <taxon>Dictyostelia</taxon>
        <taxon>Acytosteliales</taxon>
        <taxon>Cavenderiaceae</taxon>
        <taxon>Cavenderia</taxon>
    </lineage>
</organism>
<proteinExistence type="predicted"/>
<dbReference type="Gene3D" id="1.25.40.20">
    <property type="entry name" value="Ankyrin repeat-containing domain"/>
    <property type="match status" value="1"/>
</dbReference>
<accession>F4PM83</accession>